<dbReference type="PROSITE" id="PS51078">
    <property type="entry name" value="ICLR_ED"/>
    <property type="match status" value="1"/>
</dbReference>
<dbReference type="Gene3D" id="1.10.10.10">
    <property type="entry name" value="Winged helix-like DNA-binding domain superfamily/Winged helix DNA-binding domain"/>
    <property type="match status" value="1"/>
</dbReference>
<name>A0ABS3VTS5_MICEH</name>
<evidence type="ECO:0000256" key="3">
    <source>
        <dbReference type="ARBA" id="ARBA00023163"/>
    </source>
</evidence>
<evidence type="ECO:0000313" key="7">
    <source>
        <dbReference type="Proteomes" id="UP000823521"/>
    </source>
</evidence>
<dbReference type="RefSeq" id="WP_208814864.1">
    <property type="nucleotide sequence ID" value="NZ_WVUH01000157.1"/>
</dbReference>
<keyword evidence="2" id="KW-0238">DNA-binding</keyword>
<comment type="caution">
    <text evidence="6">The sequence shown here is derived from an EMBL/GenBank/DDBJ whole genome shotgun (WGS) entry which is preliminary data.</text>
</comment>
<dbReference type="Pfam" id="PF01614">
    <property type="entry name" value="IclR_C"/>
    <property type="match status" value="1"/>
</dbReference>
<dbReference type="InterPro" id="IPR036390">
    <property type="entry name" value="WH_DNA-bd_sf"/>
</dbReference>
<dbReference type="PANTHER" id="PTHR30136">
    <property type="entry name" value="HELIX-TURN-HELIX TRANSCRIPTIONAL REGULATOR, ICLR FAMILY"/>
    <property type="match status" value="1"/>
</dbReference>
<dbReference type="InterPro" id="IPR029016">
    <property type="entry name" value="GAF-like_dom_sf"/>
</dbReference>
<evidence type="ECO:0000259" key="4">
    <source>
        <dbReference type="PROSITE" id="PS51077"/>
    </source>
</evidence>
<dbReference type="SMART" id="SM00346">
    <property type="entry name" value="HTH_ICLR"/>
    <property type="match status" value="1"/>
</dbReference>
<keyword evidence="1" id="KW-0805">Transcription regulation</keyword>
<dbReference type="InterPro" id="IPR005471">
    <property type="entry name" value="Tscrpt_reg_IclR_N"/>
</dbReference>
<feature type="domain" description="IclR-ED" evidence="5">
    <location>
        <begin position="73"/>
        <end position="255"/>
    </location>
</feature>
<evidence type="ECO:0000259" key="5">
    <source>
        <dbReference type="PROSITE" id="PS51078"/>
    </source>
</evidence>
<feature type="domain" description="HTH iclR-type" evidence="4">
    <location>
        <begin position="11"/>
        <end position="72"/>
    </location>
</feature>
<proteinExistence type="predicted"/>
<dbReference type="EMBL" id="WVUH01000157">
    <property type="protein sequence ID" value="MBO4207952.1"/>
    <property type="molecule type" value="Genomic_DNA"/>
</dbReference>
<keyword evidence="7" id="KW-1185">Reference proteome</keyword>
<dbReference type="PROSITE" id="PS51077">
    <property type="entry name" value="HTH_ICLR"/>
    <property type="match status" value="1"/>
</dbReference>
<evidence type="ECO:0000256" key="2">
    <source>
        <dbReference type="ARBA" id="ARBA00023125"/>
    </source>
</evidence>
<dbReference type="SUPFAM" id="SSF55781">
    <property type="entry name" value="GAF domain-like"/>
    <property type="match status" value="1"/>
</dbReference>
<dbReference type="Pfam" id="PF09339">
    <property type="entry name" value="HTH_IclR"/>
    <property type="match status" value="1"/>
</dbReference>
<dbReference type="InterPro" id="IPR050707">
    <property type="entry name" value="HTH_MetabolicPath_Reg"/>
</dbReference>
<dbReference type="InterPro" id="IPR036388">
    <property type="entry name" value="WH-like_DNA-bd_sf"/>
</dbReference>
<protein>
    <submittedName>
        <fullName evidence="6">Helix-turn-helix domain-containing protein</fullName>
    </submittedName>
</protein>
<organism evidence="6 7">
    <name type="scientific">Micromonospora echinofusca</name>
    <dbReference type="NCBI Taxonomy" id="47858"/>
    <lineage>
        <taxon>Bacteria</taxon>
        <taxon>Bacillati</taxon>
        <taxon>Actinomycetota</taxon>
        <taxon>Actinomycetes</taxon>
        <taxon>Micromonosporales</taxon>
        <taxon>Micromonosporaceae</taxon>
        <taxon>Micromonospora</taxon>
    </lineage>
</organism>
<evidence type="ECO:0000313" key="6">
    <source>
        <dbReference type="EMBL" id="MBO4207952.1"/>
    </source>
</evidence>
<dbReference type="InterPro" id="IPR014757">
    <property type="entry name" value="Tscrpt_reg_IclR_C"/>
</dbReference>
<reference evidence="6 7" key="1">
    <citation type="submission" date="2019-12" db="EMBL/GenBank/DDBJ databases">
        <title>Whole genome sequencing of endophytic Actinobacterium Micromonospora sp. MPMI6T.</title>
        <authorList>
            <person name="Evv R."/>
            <person name="Podile A.R."/>
        </authorList>
    </citation>
    <scope>NUCLEOTIDE SEQUENCE [LARGE SCALE GENOMIC DNA]</scope>
    <source>
        <strain evidence="6 7">MPMI6</strain>
    </source>
</reference>
<dbReference type="Gene3D" id="3.30.450.40">
    <property type="match status" value="1"/>
</dbReference>
<gene>
    <name evidence="6" type="ORF">GSF22_18365</name>
</gene>
<accession>A0ABS3VTS5</accession>
<sequence>MTTKERRTDEVAVLVKALDILDRMALDAPCTVVSLCEHTGVTKPAAYRIMKTLEQRGYVVRDDATREYSLGPALYGLSRAVRTTTDLVGLAQPAMRRLHEEFGETVNLGVVSHGQVVYLDTIESTQRLRSTVQIALRDPVHSTALGKAVLAALPEAQARAHLNREDLTRLTPNTIVTVDAVMDELATYRSTGYAVDDEENELGSRCVAAPILDRYDRPIASISISAPTTRMTDSQVGLVGRRLVEVCRELSDTMV</sequence>
<dbReference type="PANTHER" id="PTHR30136:SF24">
    <property type="entry name" value="HTH-TYPE TRANSCRIPTIONAL REPRESSOR ALLR"/>
    <property type="match status" value="1"/>
</dbReference>
<dbReference type="SUPFAM" id="SSF46785">
    <property type="entry name" value="Winged helix' DNA-binding domain"/>
    <property type="match status" value="1"/>
</dbReference>
<keyword evidence="3" id="KW-0804">Transcription</keyword>
<dbReference type="Proteomes" id="UP000823521">
    <property type="component" value="Unassembled WGS sequence"/>
</dbReference>
<evidence type="ECO:0000256" key="1">
    <source>
        <dbReference type="ARBA" id="ARBA00023015"/>
    </source>
</evidence>